<dbReference type="Pfam" id="PF26061">
    <property type="entry name" value="DUF8021"/>
    <property type="match status" value="1"/>
</dbReference>
<evidence type="ECO:0000313" key="4">
    <source>
        <dbReference type="Proteomes" id="UP000070700"/>
    </source>
</evidence>
<evidence type="ECO:0000313" key="3">
    <source>
        <dbReference type="EMBL" id="KUJ12803.1"/>
    </source>
</evidence>
<dbReference type="GeneID" id="28825297"/>
<keyword evidence="1" id="KW-0732">Signal</keyword>
<dbReference type="KEGG" id="psco:LY89DRAFT_687763"/>
<organism evidence="3 4">
    <name type="scientific">Mollisia scopiformis</name>
    <name type="common">Conifer needle endophyte fungus</name>
    <name type="synonym">Phialocephala scopiformis</name>
    <dbReference type="NCBI Taxonomy" id="149040"/>
    <lineage>
        <taxon>Eukaryota</taxon>
        <taxon>Fungi</taxon>
        <taxon>Dikarya</taxon>
        <taxon>Ascomycota</taxon>
        <taxon>Pezizomycotina</taxon>
        <taxon>Leotiomycetes</taxon>
        <taxon>Helotiales</taxon>
        <taxon>Mollisiaceae</taxon>
        <taxon>Mollisia</taxon>
    </lineage>
</organism>
<feature type="signal peptide" evidence="1">
    <location>
        <begin position="1"/>
        <end position="21"/>
    </location>
</feature>
<sequence>MVHINFGCSIAVFTLVSTATADCTRASLLAASENYLTAQGTGDLQPLFASDFTYLENNKTKDFNSSVLSSPLNITHNHTLLDTIACATYTELVITDPKKQYLIGTQIHYINTSGTSLQISMIDAIVSTTGDWQFNATKSLSYIESEDWSPLPTSSQSTRTYLLSTADAYLDLWGANNASAHVPWGTPCDRMEGSAYTGKGTPTDSCNVGIPTTIQLPNVARRYVVDEGMGCVSVLCVFQCMRNAPDSHEFRVVDGRLRYVHTMTVMRSNA</sequence>
<name>A0A194WXV4_MOLSC</name>
<protein>
    <recommendedName>
        <fullName evidence="2">DUF8021 domain-containing protein</fullName>
    </recommendedName>
</protein>
<accession>A0A194WXV4</accession>
<dbReference type="AlphaFoldDB" id="A0A194WXV4"/>
<dbReference type="Proteomes" id="UP000070700">
    <property type="component" value="Unassembled WGS sequence"/>
</dbReference>
<proteinExistence type="predicted"/>
<reference evidence="3 4" key="1">
    <citation type="submission" date="2015-10" db="EMBL/GenBank/DDBJ databases">
        <title>Full genome of DAOMC 229536 Phialocephala scopiformis, a fungal endophyte of spruce producing the potent anti-insectan compound rugulosin.</title>
        <authorList>
            <consortium name="DOE Joint Genome Institute"/>
            <person name="Walker A.K."/>
            <person name="Frasz S.L."/>
            <person name="Seifert K.A."/>
            <person name="Miller J.D."/>
            <person name="Mondo S.J."/>
            <person name="Labutti K."/>
            <person name="Lipzen A."/>
            <person name="Dockter R."/>
            <person name="Kennedy M."/>
            <person name="Grigoriev I.V."/>
            <person name="Spatafora J.W."/>
        </authorList>
    </citation>
    <scope>NUCLEOTIDE SEQUENCE [LARGE SCALE GENOMIC DNA]</scope>
    <source>
        <strain evidence="3 4">CBS 120377</strain>
    </source>
</reference>
<evidence type="ECO:0000259" key="2">
    <source>
        <dbReference type="Pfam" id="PF26061"/>
    </source>
</evidence>
<dbReference type="EMBL" id="KQ947423">
    <property type="protein sequence ID" value="KUJ12803.1"/>
    <property type="molecule type" value="Genomic_DNA"/>
</dbReference>
<feature type="domain" description="DUF8021" evidence="2">
    <location>
        <begin position="156"/>
        <end position="264"/>
    </location>
</feature>
<dbReference type="InterPro" id="IPR058334">
    <property type="entry name" value="DUF8021"/>
</dbReference>
<gene>
    <name evidence="3" type="ORF">LY89DRAFT_687763</name>
</gene>
<feature type="chain" id="PRO_5008267576" description="DUF8021 domain-containing protein" evidence="1">
    <location>
        <begin position="22"/>
        <end position="270"/>
    </location>
</feature>
<dbReference type="OrthoDB" id="3504677at2759"/>
<dbReference type="STRING" id="149040.A0A194WXV4"/>
<evidence type="ECO:0000256" key="1">
    <source>
        <dbReference type="SAM" id="SignalP"/>
    </source>
</evidence>
<dbReference type="RefSeq" id="XP_018067158.1">
    <property type="nucleotide sequence ID" value="XM_018215571.1"/>
</dbReference>
<dbReference type="InParanoid" id="A0A194WXV4"/>
<keyword evidence="4" id="KW-1185">Reference proteome</keyword>